<proteinExistence type="predicted"/>
<dbReference type="InterPro" id="IPR002641">
    <property type="entry name" value="PNPLA_dom"/>
</dbReference>
<dbReference type="AlphaFoldDB" id="A0A0Q9YNY6"/>
<feature type="active site" description="Proton acceptor" evidence="4">
    <location>
        <position position="204"/>
    </location>
</feature>
<gene>
    <name evidence="7" type="ORF">CC99x_008975</name>
    <name evidence="6" type="ORF">CC99x_01982</name>
</gene>
<name>A0A0Q9YNY6_9GAMM</name>
<feature type="domain" description="PNPLA" evidence="5">
    <location>
        <begin position="7"/>
        <end position="217"/>
    </location>
</feature>
<dbReference type="RefSeq" id="WP_057625089.1">
    <property type="nucleotide sequence ID" value="NZ_LKHV02000001.1"/>
</dbReference>
<dbReference type="PROSITE" id="PS51635">
    <property type="entry name" value="PNPLA"/>
    <property type="match status" value="1"/>
</dbReference>
<evidence type="ECO:0000313" key="7">
    <source>
        <dbReference type="EMBL" id="MCS5709034.1"/>
    </source>
</evidence>
<evidence type="ECO:0000259" key="5">
    <source>
        <dbReference type="PROSITE" id="PS51635"/>
    </source>
</evidence>
<feature type="active site" description="Nucleophile" evidence="4">
    <location>
        <position position="44"/>
    </location>
</feature>
<evidence type="ECO:0000256" key="3">
    <source>
        <dbReference type="ARBA" id="ARBA00023098"/>
    </source>
</evidence>
<keyword evidence="3 4" id="KW-0443">Lipid metabolism</keyword>
<reference evidence="7" key="3">
    <citation type="submission" date="2021-06" db="EMBL/GenBank/DDBJ databases">
        <title>Genomic Description and Analysis of Intracellular Bacteria, Candidatus Berkiella cookevillensis and Candidatus Berkiella aquae.</title>
        <authorList>
            <person name="Kidane D.T."/>
            <person name="Mehari Y.T."/>
            <person name="Rice F.C."/>
            <person name="Arivett B.A."/>
            <person name="Farone A.L."/>
            <person name="Berk S.G."/>
            <person name="Farone M.B."/>
        </authorList>
    </citation>
    <scope>NUCLEOTIDE SEQUENCE</scope>
    <source>
        <strain evidence="7">CC99</strain>
    </source>
</reference>
<dbReference type="PANTHER" id="PTHR14226">
    <property type="entry name" value="NEUROPATHY TARGET ESTERASE/SWISS CHEESE D.MELANOGASTER"/>
    <property type="match status" value="1"/>
</dbReference>
<evidence type="ECO:0000313" key="8">
    <source>
        <dbReference type="Proteomes" id="UP000051494"/>
    </source>
</evidence>
<dbReference type="EMBL" id="LKHV02000001">
    <property type="protein sequence ID" value="MCS5709034.1"/>
    <property type="molecule type" value="Genomic_DNA"/>
</dbReference>
<keyword evidence="1 4" id="KW-0378">Hydrolase</keyword>
<dbReference type="EMBL" id="LKHV01000011">
    <property type="protein sequence ID" value="KRG17859.1"/>
    <property type="molecule type" value="Genomic_DNA"/>
</dbReference>
<dbReference type="Pfam" id="PF01734">
    <property type="entry name" value="Patatin"/>
    <property type="match status" value="1"/>
</dbReference>
<dbReference type="GO" id="GO:0016042">
    <property type="term" value="P:lipid catabolic process"/>
    <property type="evidence" value="ECO:0007669"/>
    <property type="project" value="UniProtKB-UniRule"/>
</dbReference>
<feature type="short sequence motif" description="DGA/G" evidence="4">
    <location>
        <begin position="204"/>
        <end position="206"/>
    </location>
</feature>
<sequence length="370" mass="41542">MSSKRAVFFTGGGARGAYQAGVIKAIAEITATHEIPVEVLSGVSSGSINAAFIASYSDFQLGVKKLLQVWSQINCGQVFEVGGYSLISSVCRTSVEIIMRNTPQEGHYLLNTHPLRYLIESNINFNAVNENIEKGLLETLIVTALNYETSETTSFFNTQKEIKSRNKFRYSTQKSLITSDHIMASTAIPLFFPPVKLENIPYGDGALRNSYPLRATIATGANKILIVGSKQEHLQKSKKESLQDGVSFGKILSTVFNSIFIDNIEIDMERLDYINKNISNLSDQEKQKIPFRNIEYLYLRPSADLGQIAMEKVRSLPRLLRYLLGGFGSNRQSSDLMSYLMFEAEFCHELINIGYKDTMNRKEEVIQFFS</sequence>
<reference evidence="7" key="2">
    <citation type="journal article" date="2016" name="Genome Announc.">
        <title>Draft Genome Sequences of Two Novel Amoeba-Resistant Intranuclear Bacteria, 'Candidatus Berkiella cookevillensis' and 'Candidatus Berkiella aquae'.</title>
        <authorList>
            <person name="Mehari Y.T."/>
            <person name="Arivett B.A."/>
            <person name="Farone A.L."/>
            <person name="Gunderson J.H."/>
            <person name="Farone M.B."/>
        </authorList>
    </citation>
    <scope>NUCLEOTIDE SEQUENCE</scope>
    <source>
        <strain evidence="7">CC99</strain>
    </source>
</reference>
<protein>
    <submittedName>
        <fullName evidence="6 7">Patatin-like phospholipase</fullName>
    </submittedName>
</protein>
<dbReference type="InterPro" id="IPR050301">
    <property type="entry name" value="NTE"/>
</dbReference>
<dbReference type="Gene3D" id="3.40.1090.10">
    <property type="entry name" value="Cytosolic phospholipase A2 catalytic domain"/>
    <property type="match status" value="1"/>
</dbReference>
<reference evidence="6" key="1">
    <citation type="submission" date="2015-09" db="EMBL/GenBank/DDBJ databases">
        <title>Draft Genome Sequences of Two Novel Amoeba-resistant Intranuclear Bacteria, Candidatus Berkiella cookevillensis and Candidatus Berkiella aquae.</title>
        <authorList>
            <person name="Mehari Y.T."/>
            <person name="Arivett B.A."/>
            <person name="Farone A.L."/>
            <person name="Gunderson J.H."/>
            <person name="Farone M.B."/>
        </authorList>
    </citation>
    <scope>NUCLEOTIDE SEQUENCE [LARGE SCALE GENOMIC DNA]</scope>
    <source>
        <strain evidence="6">CC99</strain>
    </source>
</reference>
<feature type="short sequence motif" description="GXSXG" evidence="4">
    <location>
        <begin position="42"/>
        <end position="46"/>
    </location>
</feature>
<organism evidence="6">
    <name type="scientific">Candidatus Berkiella cookevillensis</name>
    <dbReference type="NCBI Taxonomy" id="437022"/>
    <lineage>
        <taxon>Bacteria</taxon>
        <taxon>Pseudomonadati</taxon>
        <taxon>Pseudomonadota</taxon>
        <taxon>Gammaproteobacteria</taxon>
        <taxon>Candidatus Berkiellales</taxon>
        <taxon>Candidatus Berkiellaceae</taxon>
        <taxon>Candidatus Berkiella</taxon>
    </lineage>
</organism>
<keyword evidence="2 4" id="KW-0442">Lipid degradation</keyword>
<evidence type="ECO:0000313" key="6">
    <source>
        <dbReference type="EMBL" id="KRG17859.1"/>
    </source>
</evidence>
<evidence type="ECO:0000256" key="2">
    <source>
        <dbReference type="ARBA" id="ARBA00022963"/>
    </source>
</evidence>
<dbReference type="SUPFAM" id="SSF52151">
    <property type="entry name" value="FabD/lysophospholipase-like"/>
    <property type="match status" value="1"/>
</dbReference>
<evidence type="ECO:0000256" key="1">
    <source>
        <dbReference type="ARBA" id="ARBA00022801"/>
    </source>
</evidence>
<dbReference type="InterPro" id="IPR016035">
    <property type="entry name" value="Acyl_Trfase/lysoPLipase"/>
</dbReference>
<feature type="short sequence motif" description="GXGXXG" evidence="4">
    <location>
        <begin position="11"/>
        <end position="16"/>
    </location>
</feature>
<dbReference type="PANTHER" id="PTHR14226:SF57">
    <property type="entry name" value="BLR7027 PROTEIN"/>
    <property type="match status" value="1"/>
</dbReference>
<accession>A0A0Q9YNY6</accession>
<dbReference type="OrthoDB" id="9798773at2"/>
<comment type="caution">
    <text evidence="6">The sequence shown here is derived from an EMBL/GenBank/DDBJ whole genome shotgun (WGS) entry which is preliminary data.</text>
</comment>
<evidence type="ECO:0000256" key="4">
    <source>
        <dbReference type="PROSITE-ProRule" id="PRU01161"/>
    </source>
</evidence>
<dbReference type="GO" id="GO:0016787">
    <property type="term" value="F:hydrolase activity"/>
    <property type="evidence" value="ECO:0007669"/>
    <property type="project" value="UniProtKB-UniRule"/>
</dbReference>
<dbReference type="Proteomes" id="UP000051494">
    <property type="component" value="Unassembled WGS sequence"/>
</dbReference>
<keyword evidence="8" id="KW-1185">Reference proteome</keyword>
<dbReference type="STRING" id="437022.CC99x_01982"/>